<proteinExistence type="inferred from homology"/>
<dbReference type="InterPro" id="IPR027417">
    <property type="entry name" value="P-loop_NTPase"/>
</dbReference>
<evidence type="ECO:0000259" key="5">
    <source>
        <dbReference type="PROSITE" id="PS51755"/>
    </source>
</evidence>
<dbReference type="GO" id="GO:0003677">
    <property type="term" value="F:DNA binding"/>
    <property type="evidence" value="ECO:0007669"/>
    <property type="project" value="UniProtKB-UniRule"/>
</dbReference>
<comment type="caution">
    <text evidence="6">The sequence shown here is derived from an EMBL/GenBank/DDBJ whole genome shotgun (WGS) entry which is preliminary data.</text>
</comment>
<gene>
    <name evidence="6" type="ORF">LI90_1954</name>
</gene>
<evidence type="ECO:0000313" key="7">
    <source>
        <dbReference type="Proteomes" id="UP000070188"/>
    </source>
</evidence>
<dbReference type="Gene3D" id="1.25.40.10">
    <property type="entry name" value="Tetratricopeptide repeat domain"/>
    <property type="match status" value="2"/>
</dbReference>
<dbReference type="InterPro" id="IPR016032">
    <property type="entry name" value="Sig_transdc_resp-reg_C-effctor"/>
</dbReference>
<dbReference type="GO" id="GO:0000160">
    <property type="term" value="P:phosphorelay signal transduction system"/>
    <property type="evidence" value="ECO:0007669"/>
    <property type="project" value="UniProtKB-KW"/>
</dbReference>
<feature type="domain" description="OmpR/PhoB-type" evidence="5">
    <location>
        <begin position="802"/>
        <end position="903"/>
    </location>
</feature>
<keyword evidence="2" id="KW-0902">Two-component regulatory system</keyword>
<dbReference type="GO" id="GO:0006355">
    <property type="term" value="P:regulation of DNA-templated transcription"/>
    <property type="evidence" value="ECO:0007669"/>
    <property type="project" value="InterPro"/>
</dbReference>
<dbReference type="InterPro" id="IPR059106">
    <property type="entry name" value="WHD_MalT"/>
</dbReference>
<dbReference type="PATRIC" id="fig|1469144.10.peg.2113"/>
<name>A0A132MT56_9ACTN</name>
<comment type="similarity">
    <text evidence="1">Belongs to the AfsR/DnrI/RedD regulatory family.</text>
</comment>
<dbReference type="InterPro" id="IPR011990">
    <property type="entry name" value="TPR-like_helical_dom_sf"/>
</dbReference>
<dbReference type="Gene3D" id="3.40.50.300">
    <property type="entry name" value="P-loop containing nucleotide triphosphate hydrolases"/>
    <property type="match status" value="1"/>
</dbReference>
<keyword evidence="7" id="KW-1185">Reference proteome</keyword>
<accession>A0A132MT56</accession>
<dbReference type="SUPFAM" id="SSF52540">
    <property type="entry name" value="P-loop containing nucleoside triphosphate hydrolases"/>
    <property type="match status" value="1"/>
</dbReference>
<evidence type="ECO:0000313" key="6">
    <source>
        <dbReference type="EMBL" id="KWX00926.1"/>
    </source>
</evidence>
<dbReference type="Gene3D" id="1.10.10.10">
    <property type="entry name" value="Winged helix-like DNA-binding domain superfamily/Winged helix DNA-binding domain"/>
    <property type="match status" value="1"/>
</dbReference>
<dbReference type="RefSeq" id="WP_141658717.1">
    <property type="nucleotide sequence ID" value="NZ_LAXD01000001.1"/>
</dbReference>
<evidence type="ECO:0000256" key="2">
    <source>
        <dbReference type="ARBA" id="ARBA00023012"/>
    </source>
</evidence>
<dbReference type="SMART" id="SM01043">
    <property type="entry name" value="BTAD"/>
    <property type="match status" value="1"/>
</dbReference>
<dbReference type="SUPFAM" id="SSF46894">
    <property type="entry name" value="C-terminal effector domain of the bipartite response regulators"/>
    <property type="match status" value="1"/>
</dbReference>
<evidence type="ECO:0000256" key="1">
    <source>
        <dbReference type="ARBA" id="ARBA00005820"/>
    </source>
</evidence>
<dbReference type="InterPro" id="IPR005158">
    <property type="entry name" value="BTAD"/>
</dbReference>
<dbReference type="EMBL" id="LAXD01000001">
    <property type="protein sequence ID" value="KWX00926.1"/>
    <property type="molecule type" value="Genomic_DNA"/>
</dbReference>
<dbReference type="SUPFAM" id="SSF48452">
    <property type="entry name" value="TPR-like"/>
    <property type="match status" value="2"/>
</dbReference>
<dbReference type="InterPro" id="IPR036388">
    <property type="entry name" value="WH-like_DNA-bd_sf"/>
</dbReference>
<dbReference type="OrthoDB" id="134985at2"/>
<dbReference type="PANTHER" id="PTHR35807">
    <property type="entry name" value="TRANSCRIPTIONAL REGULATOR REDD-RELATED"/>
    <property type="match status" value="1"/>
</dbReference>
<dbReference type="Pfam" id="PF03704">
    <property type="entry name" value="BTAD"/>
    <property type="match status" value="1"/>
</dbReference>
<evidence type="ECO:0000256" key="3">
    <source>
        <dbReference type="ARBA" id="ARBA00023125"/>
    </source>
</evidence>
<feature type="DNA-binding region" description="OmpR/PhoB-type" evidence="4">
    <location>
        <begin position="802"/>
        <end position="903"/>
    </location>
</feature>
<keyword evidence="3 4" id="KW-0238">DNA-binding</keyword>
<dbReference type="Proteomes" id="UP000070188">
    <property type="component" value="Unassembled WGS sequence"/>
</dbReference>
<dbReference type="STRING" id="1469144.LI90_1954"/>
<reference evidence="7" key="1">
    <citation type="submission" date="2015-04" db="EMBL/GenBank/DDBJ databases">
        <title>Physiological reanalysis, assessment of diazotrophy, and genome sequences of multiple isolates of Streptomyces thermoautotrophicus.</title>
        <authorList>
            <person name="MacKellar D.C."/>
            <person name="Lieber L."/>
            <person name="Norman J."/>
            <person name="Bolger A."/>
            <person name="Tobin C."/>
            <person name="Murray J.W."/>
            <person name="Chang R."/>
            <person name="Ford T."/>
            <person name="Nguyen P.Q."/>
            <person name="Woodward J."/>
            <person name="Permingeat H."/>
            <person name="Joshi N.S."/>
            <person name="Silver P.A."/>
            <person name="Usadel B."/>
            <person name="Rutherford A.W."/>
            <person name="Friesen M."/>
            <person name="Prell J."/>
        </authorList>
    </citation>
    <scope>NUCLEOTIDE SEQUENCE [LARGE SCALE GENOMIC DNA]</scope>
    <source>
        <strain evidence="7">H1</strain>
    </source>
</reference>
<dbReference type="InterPro" id="IPR001867">
    <property type="entry name" value="OmpR/PhoB-type_DNA-bd"/>
</dbReference>
<protein>
    <submittedName>
        <fullName evidence="6">Transcriptional activator domain protein</fullName>
    </submittedName>
</protein>
<dbReference type="PROSITE" id="PS51755">
    <property type="entry name" value="OMPR_PHOB"/>
    <property type="match status" value="1"/>
</dbReference>
<dbReference type="Pfam" id="PF25873">
    <property type="entry name" value="WHD_MalT"/>
    <property type="match status" value="1"/>
</dbReference>
<evidence type="ECO:0000256" key="4">
    <source>
        <dbReference type="PROSITE-ProRule" id="PRU01091"/>
    </source>
</evidence>
<organism evidence="6 7">
    <name type="scientific">Carbonactinospora thermoautotrophica</name>
    <dbReference type="NCBI Taxonomy" id="1469144"/>
    <lineage>
        <taxon>Bacteria</taxon>
        <taxon>Bacillati</taxon>
        <taxon>Actinomycetota</taxon>
        <taxon>Actinomycetes</taxon>
        <taxon>Kitasatosporales</taxon>
        <taxon>Carbonactinosporaceae</taxon>
        <taxon>Carbonactinospora</taxon>
    </lineage>
</organism>
<sequence>MGENSTVVFPLHSVESEQSTERCGMGRVRAPGKVERAGLSGGSHIIRRKISPPPLPGAVVRRPRIESLLAQLIEQHRVICAYASAGAGKTTAVLHASRQLDRPLAWLSVDATDAATGRLLIYLEAALASQVPSVEGVAGAALASHLPHPEAAGLLAESVGDSPVLLVLDDMERLAQEPDALAVIDSFIRYLPPSARLVIVSRSELPLSVSGPAAAPWIAAIGEEDLAFTVQEAAEALALAGRPDIDPVEAIVKTGGWVTGVLFEAWRSADHVIGIGGEADPLHGYLSVQILGQLQPAEREFLISTAVLEEVTAASAQRLGIADAAARLHALRARRLPVSWDPGGKAMRCHPRFREYLLELLGRRGENELRELRRSYARLLIEQHHDEEAVEEFLAAGALDEALSIVAGPLERVIERTDFQIAERWLEQLAPVRSQEDTALVAAELMLAVARDDFGRGVALADKLAADGRREEVARASSRAASLMVWCYLHAGRFEDIVSVLDVAAPGPETDAVRYSMTVIDDDMAERYPTTGSLSGGPLDALIMRTHYDRGRLALLTEPPASAWAAKAAEPWRIGALLSSGHIERAFELYQRFEGADGQNVWLSAVLGPELMSALGEPDAAWRLLRDGRERIANSGSAMFEMMSLLAEAELELRLNSDAKAARAVLEQVQAHPLGHRFAFVVEHMNMLLGLALLTEGEDQAARQCLREAVAGMRRGDRMLRLPAAATYLAEAEWRAGDEDAADEAANLALAAAEQQGSNHILLDALSRFPAVLSRRLDLERTGDSPWHDLGRALMVRGVQLADVVAASVHVVEFGRLTIIVNGEEVQPRLKKSYELLAFLANHERQEASKQELLNALFGGRVDESAGSYLRQAILKLRKTVPDSIETDVAAGRVRLSGRVRVTTESGRLVGLLGQAASMRGEDRLRALLEALEIADRGSYLPDIRSPWAEERRQQLILLTQDARYEAAELAFAAGHYRQAARLVTDVLRGDPFRESAWRLEMRIAHALGDQDRVIVAYRACEQALRELGTRPAKTTLQLLHDLRR</sequence>
<dbReference type="AlphaFoldDB" id="A0A132MT56"/>
<dbReference type="InterPro" id="IPR051677">
    <property type="entry name" value="AfsR-DnrI-RedD_regulator"/>
</dbReference>